<keyword evidence="3" id="KW-1185">Reference proteome</keyword>
<organism evidence="2 3">
    <name type="scientific">Clarias magur</name>
    <name type="common">Asian catfish</name>
    <name type="synonym">Macropteronotus magur</name>
    <dbReference type="NCBI Taxonomy" id="1594786"/>
    <lineage>
        <taxon>Eukaryota</taxon>
        <taxon>Metazoa</taxon>
        <taxon>Chordata</taxon>
        <taxon>Craniata</taxon>
        <taxon>Vertebrata</taxon>
        <taxon>Euteleostomi</taxon>
        <taxon>Actinopterygii</taxon>
        <taxon>Neopterygii</taxon>
        <taxon>Teleostei</taxon>
        <taxon>Ostariophysi</taxon>
        <taxon>Siluriformes</taxon>
        <taxon>Clariidae</taxon>
        <taxon>Clarias</taxon>
    </lineage>
</organism>
<feature type="non-terminal residue" evidence="2">
    <location>
        <position position="1"/>
    </location>
</feature>
<protein>
    <submittedName>
        <fullName evidence="2">Uncharacterized protein</fullName>
    </submittedName>
</protein>
<keyword evidence="1" id="KW-0812">Transmembrane</keyword>
<evidence type="ECO:0000313" key="2">
    <source>
        <dbReference type="EMBL" id="KAF5903375.1"/>
    </source>
</evidence>
<proteinExistence type="predicted"/>
<comment type="caution">
    <text evidence="2">The sequence shown here is derived from an EMBL/GenBank/DDBJ whole genome shotgun (WGS) entry which is preliminary data.</text>
</comment>
<dbReference type="Proteomes" id="UP000727407">
    <property type="component" value="Unassembled WGS sequence"/>
</dbReference>
<keyword evidence="1" id="KW-1133">Transmembrane helix</keyword>
<gene>
    <name evidence="2" type="ORF">DAT39_006891</name>
</gene>
<sequence length="52" mass="6034">QEQNRLKDLKYQHKFLWKVYSLLMVLLALITIGSVVLSLFPLTEHPLIRGAV</sequence>
<keyword evidence="1" id="KW-0472">Membrane</keyword>
<name>A0A8J4XEZ6_CLAMG</name>
<accession>A0A8J4XEZ6</accession>
<evidence type="ECO:0000313" key="3">
    <source>
        <dbReference type="Proteomes" id="UP000727407"/>
    </source>
</evidence>
<feature type="non-terminal residue" evidence="2">
    <location>
        <position position="52"/>
    </location>
</feature>
<dbReference type="EMBL" id="QNUK01000074">
    <property type="protein sequence ID" value="KAF5903375.1"/>
    <property type="molecule type" value="Genomic_DNA"/>
</dbReference>
<reference evidence="2" key="1">
    <citation type="submission" date="2020-07" db="EMBL/GenBank/DDBJ databases">
        <title>Clarias magur genome sequencing, assembly and annotation.</title>
        <authorList>
            <person name="Kushwaha B."/>
            <person name="Kumar R."/>
            <person name="Das P."/>
            <person name="Joshi C.G."/>
            <person name="Kumar D."/>
            <person name="Nagpure N.S."/>
            <person name="Pandey M."/>
            <person name="Agarwal S."/>
            <person name="Srivastava S."/>
            <person name="Singh M."/>
            <person name="Sahoo L."/>
            <person name="Jayasankar P."/>
            <person name="Meher P.K."/>
            <person name="Koringa P.G."/>
            <person name="Iquebal M.A."/>
            <person name="Das S.P."/>
            <person name="Bit A."/>
            <person name="Patnaik S."/>
            <person name="Patel N."/>
            <person name="Shah T.M."/>
            <person name="Hinsu A."/>
            <person name="Jena J.K."/>
        </authorList>
    </citation>
    <scope>NUCLEOTIDE SEQUENCE</scope>
    <source>
        <strain evidence="2">CIFAMagur01</strain>
        <tissue evidence="2">Testis</tissue>
    </source>
</reference>
<feature type="transmembrane region" description="Helical" evidence="1">
    <location>
        <begin position="20"/>
        <end position="40"/>
    </location>
</feature>
<evidence type="ECO:0000256" key="1">
    <source>
        <dbReference type="SAM" id="Phobius"/>
    </source>
</evidence>
<dbReference type="AlphaFoldDB" id="A0A8J4XEZ6"/>